<evidence type="ECO:0000256" key="5">
    <source>
        <dbReference type="ARBA" id="ARBA00022989"/>
    </source>
</evidence>
<dbReference type="CDD" id="cd06261">
    <property type="entry name" value="TM_PBP2"/>
    <property type="match status" value="1"/>
</dbReference>
<evidence type="ECO:0000256" key="3">
    <source>
        <dbReference type="ARBA" id="ARBA00022475"/>
    </source>
</evidence>
<evidence type="ECO:0000256" key="4">
    <source>
        <dbReference type="ARBA" id="ARBA00022692"/>
    </source>
</evidence>
<comment type="subcellular location">
    <subcellularLocation>
        <location evidence="1 7">Cell membrane</location>
        <topology evidence="1 7">Multi-pass membrane protein</topology>
    </subcellularLocation>
</comment>
<keyword evidence="3" id="KW-1003">Cell membrane</keyword>
<dbReference type="SUPFAM" id="SSF161098">
    <property type="entry name" value="MetI-like"/>
    <property type="match status" value="1"/>
</dbReference>
<dbReference type="InterPro" id="IPR000515">
    <property type="entry name" value="MetI-like"/>
</dbReference>
<comment type="similarity">
    <text evidence="7">Belongs to the binding-protein-dependent transport system permease family.</text>
</comment>
<evidence type="ECO:0000256" key="1">
    <source>
        <dbReference type="ARBA" id="ARBA00004651"/>
    </source>
</evidence>
<keyword evidence="11" id="KW-1185">Reference proteome</keyword>
<proteinExistence type="inferred from homology"/>
<name>A0ABP5FKM3_9MICO</name>
<evidence type="ECO:0000313" key="11">
    <source>
        <dbReference type="Proteomes" id="UP001501196"/>
    </source>
</evidence>
<dbReference type="Gene3D" id="1.10.3720.10">
    <property type="entry name" value="MetI-like"/>
    <property type="match status" value="1"/>
</dbReference>
<gene>
    <name evidence="10" type="ORF">GCM10009819_06470</name>
</gene>
<dbReference type="EMBL" id="BAAAPW010000001">
    <property type="protein sequence ID" value="GAA2026065.1"/>
    <property type="molecule type" value="Genomic_DNA"/>
</dbReference>
<dbReference type="InterPro" id="IPR035906">
    <property type="entry name" value="MetI-like_sf"/>
</dbReference>
<comment type="caution">
    <text evidence="10">The sequence shown here is derived from an EMBL/GenBank/DDBJ whole genome shotgun (WGS) entry which is preliminary data.</text>
</comment>
<accession>A0ABP5FKM3</accession>
<dbReference type="Pfam" id="PF00528">
    <property type="entry name" value="BPD_transp_1"/>
    <property type="match status" value="1"/>
</dbReference>
<keyword evidence="5 7" id="KW-1133">Transmembrane helix</keyword>
<feature type="transmembrane region" description="Helical" evidence="7">
    <location>
        <begin position="135"/>
        <end position="159"/>
    </location>
</feature>
<keyword evidence="6 7" id="KW-0472">Membrane</keyword>
<keyword evidence="2 7" id="KW-0813">Transport</keyword>
<dbReference type="RefSeq" id="WP_344369410.1">
    <property type="nucleotide sequence ID" value="NZ_BAAAPW010000001.1"/>
</dbReference>
<feature type="transmembrane region" description="Helical" evidence="7">
    <location>
        <begin position="270"/>
        <end position="292"/>
    </location>
</feature>
<feature type="transmembrane region" description="Helical" evidence="7">
    <location>
        <begin position="104"/>
        <end position="126"/>
    </location>
</feature>
<evidence type="ECO:0000256" key="7">
    <source>
        <dbReference type="RuleBase" id="RU363032"/>
    </source>
</evidence>
<protein>
    <submittedName>
        <fullName evidence="10">Carbohydrate ABC transporter permease</fullName>
    </submittedName>
</protein>
<evidence type="ECO:0000256" key="8">
    <source>
        <dbReference type="SAM" id="MobiDB-lite"/>
    </source>
</evidence>
<reference evidence="11" key="1">
    <citation type="journal article" date="2019" name="Int. J. Syst. Evol. Microbiol.">
        <title>The Global Catalogue of Microorganisms (GCM) 10K type strain sequencing project: providing services to taxonomists for standard genome sequencing and annotation.</title>
        <authorList>
            <consortium name="The Broad Institute Genomics Platform"/>
            <consortium name="The Broad Institute Genome Sequencing Center for Infectious Disease"/>
            <person name="Wu L."/>
            <person name="Ma J."/>
        </authorList>
    </citation>
    <scope>NUCLEOTIDE SEQUENCE [LARGE SCALE GENOMIC DNA]</scope>
    <source>
        <strain evidence="11">JCM 15672</strain>
    </source>
</reference>
<feature type="transmembrane region" description="Helical" evidence="7">
    <location>
        <begin position="171"/>
        <end position="191"/>
    </location>
</feature>
<evidence type="ECO:0000256" key="2">
    <source>
        <dbReference type="ARBA" id="ARBA00022448"/>
    </source>
</evidence>
<evidence type="ECO:0000259" key="9">
    <source>
        <dbReference type="PROSITE" id="PS50928"/>
    </source>
</evidence>
<feature type="transmembrane region" description="Helical" evidence="7">
    <location>
        <begin position="212"/>
        <end position="237"/>
    </location>
</feature>
<feature type="domain" description="ABC transmembrane type-1" evidence="9">
    <location>
        <begin position="100"/>
        <end position="292"/>
    </location>
</feature>
<evidence type="ECO:0000256" key="6">
    <source>
        <dbReference type="ARBA" id="ARBA00023136"/>
    </source>
</evidence>
<sequence length="306" mass="34303">MSTLTTAPPTRDIVVPPTQRRRNRRGGPDAPLGRHQFYRHVLLIALLSVMFYPLAWMLGASFRDDSAISDPGILPGDDFTLDGYVTGWEGISGIEFWHFMANSFLVATLCVIANLIACSVTAYAFARIDFKFKKVWFAIMLGTLMLPHHVILIPQYILFRELDWINTYLPFFMPKVLATDAFFIFLLVQFFRAIPRELDEAARIDGCGHLGIFLRVILPLSKPALATTAIFTFIYSWNDFFTPLIYLTDPDLYTVPLALRAFIDTTASSAFGALFAMSIVSLLPVLGIFIAFQKLLVDGIATTGLK</sequence>
<dbReference type="PANTHER" id="PTHR43744:SF6">
    <property type="entry name" value="ABC TRANSPORTER PERMEASE PROTEIN YESQ-RELATED"/>
    <property type="match status" value="1"/>
</dbReference>
<evidence type="ECO:0000313" key="10">
    <source>
        <dbReference type="EMBL" id="GAA2026065.1"/>
    </source>
</evidence>
<feature type="region of interest" description="Disordered" evidence="8">
    <location>
        <begin position="1"/>
        <end position="30"/>
    </location>
</feature>
<dbReference type="PROSITE" id="PS50928">
    <property type="entry name" value="ABC_TM1"/>
    <property type="match status" value="1"/>
</dbReference>
<dbReference type="Proteomes" id="UP001501196">
    <property type="component" value="Unassembled WGS sequence"/>
</dbReference>
<dbReference type="PANTHER" id="PTHR43744">
    <property type="entry name" value="ABC TRANSPORTER PERMEASE PROTEIN MG189-RELATED-RELATED"/>
    <property type="match status" value="1"/>
</dbReference>
<keyword evidence="4 7" id="KW-0812">Transmembrane</keyword>
<feature type="transmembrane region" description="Helical" evidence="7">
    <location>
        <begin position="41"/>
        <end position="62"/>
    </location>
</feature>
<organism evidence="10 11">
    <name type="scientific">Agromyces tropicus</name>
    <dbReference type="NCBI Taxonomy" id="555371"/>
    <lineage>
        <taxon>Bacteria</taxon>
        <taxon>Bacillati</taxon>
        <taxon>Actinomycetota</taxon>
        <taxon>Actinomycetes</taxon>
        <taxon>Micrococcales</taxon>
        <taxon>Microbacteriaceae</taxon>
        <taxon>Agromyces</taxon>
    </lineage>
</organism>